<dbReference type="WormBase" id="CBG01404">
    <property type="protein sequence ID" value="CBP05995"/>
    <property type="gene ID" value="WBGene00024650"/>
</dbReference>
<accession>A8WQC2</accession>
<evidence type="ECO:0000256" key="1">
    <source>
        <dbReference type="SAM" id="SignalP"/>
    </source>
</evidence>
<protein>
    <submittedName>
        <fullName evidence="2">Protein CBR-PHAT-3</fullName>
    </submittedName>
</protein>
<dbReference type="HOGENOM" id="CLU_1596007_0_0_1"/>
<dbReference type="AlphaFoldDB" id="A8WQC2"/>
<dbReference type="CTD" id="8578147"/>
<organism evidence="2 3">
    <name type="scientific">Caenorhabditis briggsae</name>
    <dbReference type="NCBI Taxonomy" id="6238"/>
    <lineage>
        <taxon>Eukaryota</taxon>
        <taxon>Metazoa</taxon>
        <taxon>Ecdysozoa</taxon>
        <taxon>Nematoda</taxon>
        <taxon>Chromadorea</taxon>
        <taxon>Rhabditida</taxon>
        <taxon>Rhabditina</taxon>
        <taxon>Rhabditomorpha</taxon>
        <taxon>Rhabditoidea</taxon>
        <taxon>Rhabditidae</taxon>
        <taxon>Peloderinae</taxon>
        <taxon>Caenorhabditis</taxon>
    </lineage>
</organism>
<feature type="signal peptide" evidence="1">
    <location>
        <begin position="1"/>
        <end position="19"/>
    </location>
</feature>
<reference evidence="2 3" key="1">
    <citation type="journal article" date="2003" name="PLoS Biol.">
        <title>The genome sequence of Caenorhabditis briggsae: a platform for comparative genomics.</title>
        <authorList>
            <person name="Stein L.D."/>
            <person name="Bao Z."/>
            <person name="Blasiar D."/>
            <person name="Blumenthal T."/>
            <person name="Brent M.R."/>
            <person name="Chen N."/>
            <person name="Chinwalla A."/>
            <person name="Clarke L."/>
            <person name="Clee C."/>
            <person name="Coghlan A."/>
            <person name="Coulson A."/>
            <person name="D'Eustachio P."/>
            <person name="Fitch D.H."/>
            <person name="Fulton L.A."/>
            <person name="Fulton R.E."/>
            <person name="Griffiths-Jones S."/>
            <person name="Harris T.W."/>
            <person name="Hillier L.W."/>
            <person name="Kamath R."/>
            <person name="Kuwabara P.E."/>
            <person name="Mardis E.R."/>
            <person name="Marra M.A."/>
            <person name="Miner T.L."/>
            <person name="Minx P."/>
            <person name="Mullikin J.C."/>
            <person name="Plumb R.W."/>
            <person name="Rogers J."/>
            <person name="Schein J.E."/>
            <person name="Sohrmann M."/>
            <person name="Spieth J."/>
            <person name="Stajich J.E."/>
            <person name="Wei C."/>
            <person name="Willey D."/>
            <person name="Wilson R.K."/>
            <person name="Durbin R."/>
            <person name="Waterston R.H."/>
        </authorList>
    </citation>
    <scope>NUCLEOTIDE SEQUENCE [LARGE SCALE GENOMIC DNA]</scope>
    <source>
        <strain evidence="2 3">AF16</strain>
    </source>
</reference>
<keyword evidence="1" id="KW-0732">Signal</keyword>
<dbReference type="KEGG" id="cbr:CBG_01404"/>
<evidence type="ECO:0000313" key="2">
    <source>
        <dbReference type="EMBL" id="CAP22680.2"/>
    </source>
</evidence>
<name>A8WQC2_CAEBR</name>
<dbReference type="EMBL" id="HE601256">
    <property type="protein sequence ID" value="CAP22680.2"/>
    <property type="molecule type" value="Genomic_DNA"/>
</dbReference>
<evidence type="ECO:0000313" key="3">
    <source>
        <dbReference type="Proteomes" id="UP000008549"/>
    </source>
</evidence>
<keyword evidence="3" id="KW-1185">Reference proteome</keyword>
<dbReference type="GeneID" id="8578147"/>
<dbReference type="Proteomes" id="UP000008549">
    <property type="component" value="Unassembled WGS sequence"/>
</dbReference>
<reference evidence="2 3" key="2">
    <citation type="journal article" date="2011" name="PLoS Genet.">
        <title>Caenorhabditis briggsae recombinant inbred line genotypes reveal inter-strain incompatibility and the evolution of recombination.</title>
        <authorList>
            <person name="Ross J.A."/>
            <person name="Koboldt D.C."/>
            <person name="Staisch J.E."/>
            <person name="Chamberlin H.M."/>
            <person name="Gupta B.P."/>
            <person name="Miller R.D."/>
            <person name="Baird S.E."/>
            <person name="Haag E.S."/>
        </authorList>
    </citation>
    <scope>NUCLEOTIDE SEQUENCE [LARGE SCALE GENOMIC DNA]</scope>
    <source>
        <strain evidence="2 3">AF16</strain>
    </source>
</reference>
<gene>
    <name evidence="2" type="primary">Cbr-phat-3</name>
    <name evidence="4" type="ORF">CBG01404</name>
    <name evidence="2" type="ORF">CBG_01404</name>
</gene>
<dbReference type="RefSeq" id="XP_045091829.1">
    <property type="nucleotide sequence ID" value="XM_045236875.1"/>
</dbReference>
<feature type="chain" id="PRO_5002731286" evidence="1">
    <location>
        <begin position="20"/>
        <end position="167"/>
    </location>
</feature>
<dbReference type="InParanoid" id="A8WQC2"/>
<evidence type="ECO:0000313" key="4">
    <source>
        <dbReference type="WormBase" id="CBG01404"/>
    </source>
</evidence>
<proteinExistence type="predicted"/>
<sequence>MIALFSILLALLAPQSSNAAISGELNCTTYNGTSSHASTVPPSPNLNACLPNGEPSSLPTAHLPVDSVTMVDVLTVSLIATTIAPSAKVLECKTLSTNIARRHAKDAPVPPQLHLEPEDRAPHTLPILAVLAPPGLPTDSAPTPSTQPLNAEPIVLRLADSARYLTN</sequence>